<organism evidence="6 7">
    <name type="scientific">Aureimonas endophytica</name>
    <dbReference type="NCBI Taxonomy" id="2027858"/>
    <lineage>
        <taxon>Bacteria</taxon>
        <taxon>Pseudomonadati</taxon>
        <taxon>Pseudomonadota</taxon>
        <taxon>Alphaproteobacteria</taxon>
        <taxon>Hyphomicrobiales</taxon>
        <taxon>Aurantimonadaceae</taxon>
        <taxon>Aureimonas</taxon>
    </lineage>
</organism>
<dbReference type="PANTHER" id="PTHR46847:SF1">
    <property type="entry name" value="D-ALLOSE-BINDING PERIPLASMIC PROTEIN-RELATED"/>
    <property type="match status" value="1"/>
</dbReference>
<gene>
    <name evidence="6" type="ORF">GCM10011390_29510</name>
</gene>
<accession>A0A916ZPY7</accession>
<keyword evidence="7" id="KW-1185">Reference proteome</keyword>
<evidence type="ECO:0000313" key="6">
    <source>
        <dbReference type="EMBL" id="GGE08523.1"/>
    </source>
</evidence>
<evidence type="ECO:0000313" key="7">
    <source>
        <dbReference type="Proteomes" id="UP000644699"/>
    </source>
</evidence>
<reference evidence="6" key="1">
    <citation type="journal article" date="2014" name="Int. J. Syst. Evol. Microbiol.">
        <title>Complete genome sequence of Corynebacterium casei LMG S-19264T (=DSM 44701T), isolated from a smear-ripened cheese.</title>
        <authorList>
            <consortium name="US DOE Joint Genome Institute (JGI-PGF)"/>
            <person name="Walter F."/>
            <person name="Albersmeier A."/>
            <person name="Kalinowski J."/>
            <person name="Ruckert C."/>
        </authorList>
    </citation>
    <scope>NUCLEOTIDE SEQUENCE</scope>
    <source>
        <strain evidence="6">CGMCC 1.15367</strain>
    </source>
</reference>
<keyword evidence="3 4" id="KW-0732">Signal</keyword>
<dbReference type="Gene3D" id="3.40.50.2300">
    <property type="match status" value="2"/>
</dbReference>
<proteinExistence type="inferred from homology"/>
<comment type="similarity">
    <text evidence="2">Belongs to the bacterial solute-binding protein 2 family.</text>
</comment>
<reference evidence="6" key="2">
    <citation type="submission" date="2020-09" db="EMBL/GenBank/DDBJ databases">
        <authorList>
            <person name="Sun Q."/>
            <person name="Zhou Y."/>
        </authorList>
    </citation>
    <scope>NUCLEOTIDE SEQUENCE</scope>
    <source>
        <strain evidence="6">CGMCC 1.15367</strain>
    </source>
</reference>
<dbReference type="Proteomes" id="UP000644699">
    <property type="component" value="Unassembled WGS sequence"/>
</dbReference>
<dbReference type="EMBL" id="BMIQ01000004">
    <property type="protein sequence ID" value="GGE08523.1"/>
    <property type="molecule type" value="Genomic_DNA"/>
</dbReference>
<feature type="chain" id="PRO_5036724867" description="Periplasmic binding protein domain-containing protein" evidence="4">
    <location>
        <begin position="23"/>
        <end position="336"/>
    </location>
</feature>
<dbReference type="Pfam" id="PF13407">
    <property type="entry name" value="Peripla_BP_4"/>
    <property type="match status" value="1"/>
</dbReference>
<dbReference type="GO" id="GO:0030246">
    <property type="term" value="F:carbohydrate binding"/>
    <property type="evidence" value="ECO:0007669"/>
    <property type="project" value="UniProtKB-ARBA"/>
</dbReference>
<sequence length="336" mass="35629">MVLRALALALLTASAGLTQAEAASCPVKKFPVGARVRSADLDTLFGKVDKPEKPLRFVYVTQSTEDAFWRQIIAGIEAEGARLGIAVKAVAPADRLSEPQQIEVAKQVLADPPDVLLVTPITAGNLKPVLDEANAKGIPTVAINMATEGARSFIGTDHVRLGAMAAEFLHELYPAGASVAEIEGPVDSPYRIDRVKGFAEGLAFYPSLTLVGSRAADWSREKARDATLALVAEHPEIQGLYANNDTMALGAVDALKSLGRLNDVAIVGTDAIPEARAALKTRAMKGTAAQFPVKEGELAVQTGLRLLACQAIPPWIVSPQAMMTQKSLEDYAEPTQ</sequence>
<protein>
    <recommendedName>
        <fullName evidence="5">Periplasmic binding protein domain-containing protein</fullName>
    </recommendedName>
</protein>
<dbReference type="PANTHER" id="PTHR46847">
    <property type="entry name" value="D-ALLOSE-BINDING PERIPLASMIC PROTEIN-RELATED"/>
    <property type="match status" value="1"/>
</dbReference>
<name>A0A916ZPY7_9HYPH</name>
<evidence type="ECO:0000256" key="1">
    <source>
        <dbReference type="ARBA" id="ARBA00004196"/>
    </source>
</evidence>
<comment type="caution">
    <text evidence="6">The sequence shown here is derived from an EMBL/GenBank/DDBJ whole genome shotgun (WGS) entry which is preliminary data.</text>
</comment>
<dbReference type="AlphaFoldDB" id="A0A916ZPY7"/>
<evidence type="ECO:0000256" key="2">
    <source>
        <dbReference type="ARBA" id="ARBA00007639"/>
    </source>
</evidence>
<comment type="subcellular location">
    <subcellularLocation>
        <location evidence="1">Cell envelope</location>
    </subcellularLocation>
</comment>
<feature type="domain" description="Periplasmic binding protein" evidence="5">
    <location>
        <begin position="58"/>
        <end position="307"/>
    </location>
</feature>
<dbReference type="InterPro" id="IPR025997">
    <property type="entry name" value="SBP_2_dom"/>
</dbReference>
<dbReference type="RefSeq" id="WP_188909729.1">
    <property type="nucleotide sequence ID" value="NZ_BMIQ01000004.1"/>
</dbReference>
<feature type="signal peptide" evidence="4">
    <location>
        <begin position="1"/>
        <end position="22"/>
    </location>
</feature>
<evidence type="ECO:0000256" key="4">
    <source>
        <dbReference type="SAM" id="SignalP"/>
    </source>
</evidence>
<dbReference type="GO" id="GO:0030313">
    <property type="term" value="C:cell envelope"/>
    <property type="evidence" value="ECO:0007669"/>
    <property type="project" value="UniProtKB-SubCell"/>
</dbReference>
<evidence type="ECO:0000259" key="5">
    <source>
        <dbReference type="Pfam" id="PF13407"/>
    </source>
</evidence>
<dbReference type="SUPFAM" id="SSF53822">
    <property type="entry name" value="Periplasmic binding protein-like I"/>
    <property type="match status" value="1"/>
</dbReference>
<dbReference type="InterPro" id="IPR028082">
    <property type="entry name" value="Peripla_BP_I"/>
</dbReference>
<evidence type="ECO:0000256" key="3">
    <source>
        <dbReference type="ARBA" id="ARBA00022729"/>
    </source>
</evidence>